<dbReference type="AlphaFoldDB" id="A0A3N6PKG4"/>
<dbReference type="OrthoDB" id="298910at2157"/>
<dbReference type="PANTHER" id="PTHR30061:SF50">
    <property type="entry name" value="MALTOSE_MALTODEXTRIN-BINDING PERIPLASMIC PROTEIN"/>
    <property type="match status" value="1"/>
</dbReference>
<proteinExistence type="inferred from homology"/>
<comment type="similarity">
    <text evidence="1">Belongs to the bacterial solute-binding protein 1 family.</text>
</comment>
<dbReference type="Proteomes" id="UP000281431">
    <property type="component" value="Unassembled WGS sequence"/>
</dbReference>
<evidence type="ECO:0000256" key="2">
    <source>
        <dbReference type="ARBA" id="ARBA00022448"/>
    </source>
</evidence>
<dbReference type="GO" id="GO:0015768">
    <property type="term" value="P:maltose transport"/>
    <property type="evidence" value="ECO:0007669"/>
    <property type="project" value="TreeGrafter"/>
</dbReference>
<keyword evidence="2" id="KW-0813">Transport</keyword>
<reference evidence="4 5" key="1">
    <citation type="submission" date="2018-10" db="EMBL/GenBank/DDBJ databases">
        <title>Natrarchaeobius chitinivorans gen. nov., sp. nov., and Natrarchaeobius haloalkaliphilus sp. nov., alkaliphilic, chitin-utilizing haloarchaea from hypersaline alkaline lakes.</title>
        <authorList>
            <person name="Sorokin D.Y."/>
            <person name="Elcheninov A.G."/>
            <person name="Kostrikina N.A."/>
            <person name="Bale N.J."/>
            <person name="Sinninghe Damste J.S."/>
            <person name="Khijniak T.V."/>
            <person name="Kublanov I.V."/>
            <person name="Toshchakov S.V."/>
        </authorList>
    </citation>
    <scope>NUCLEOTIDE SEQUENCE [LARGE SCALE GENOMIC DNA]</scope>
    <source>
        <strain evidence="4 5">AArcht7</strain>
    </source>
</reference>
<dbReference type="GO" id="GO:0055052">
    <property type="term" value="C:ATP-binding cassette (ABC) transporter complex, substrate-binding subunit-containing"/>
    <property type="evidence" value="ECO:0007669"/>
    <property type="project" value="TreeGrafter"/>
</dbReference>
<dbReference type="GO" id="GO:1901982">
    <property type="term" value="F:maltose binding"/>
    <property type="evidence" value="ECO:0007669"/>
    <property type="project" value="TreeGrafter"/>
</dbReference>
<dbReference type="EMBL" id="REFZ01000010">
    <property type="protein sequence ID" value="RQG99225.1"/>
    <property type="molecule type" value="Genomic_DNA"/>
</dbReference>
<evidence type="ECO:0000256" key="1">
    <source>
        <dbReference type="ARBA" id="ARBA00008520"/>
    </source>
</evidence>
<dbReference type="PANTHER" id="PTHR30061">
    <property type="entry name" value="MALTOSE-BINDING PERIPLASMIC PROTEIN"/>
    <property type="match status" value="1"/>
</dbReference>
<organism evidence="4 5">
    <name type="scientific">Natrarchaeobius chitinivorans</name>
    <dbReference type="NCBI Taxonomy" id="1679083"/>
    <lineage>
        <taxon>Archaea</taxon>
        <taxon>Methanobacteriati</taxon>
        <taxon>Methanobacteriota</taxon>
        <taxon>Stenosarchaea group</taxon>
        <taxon>Halobacteria</taxon>
        <taxon>Halobacteriales</taxon>
        <taxon>Natrialbaceae</taxon>
        <taxon>Natrarchaeobius</taxon>
    </lineage>
</organism>
<keyword evidence="3" id="KW-0732">Signal</keyword>
<evidence type="ECO:0000256" key="3">
    <source>
        <dbReference type="ARBA" id="ARBA00022729"/>
    </source>
</evidence>
<protein>
    <submittedName>
        <fullName evidence="4">Extracellular solute-binding protein</fullName>
    </submittedName>
</protein>
<dbReference type="Gene3D" id="3.40.190.10">
    <property type="entry name" value="Periplasmic binding protein-like II"/>
    <property type="match status" value="2"/>
</dbReference>
<dbReference type="Pfam" id="PF13416">
    <property type="entry name" value="SBP_bac_8"/>
    <property type="match status" value="1"/>
</dbReference>
<sequence>MRRHTRRKVLATTGAATAFSLAGCIGGDNDGPTTIETRYMDAPGAEEYFEEHAEIFEEETGIHVEFEFVGWGEAQETLLSDITSQTGPDVQEIASTWIPEQADAGGWMDLESDEVVDHIPDTGMFEEGAMDVATFQGDIVGIPWFWGPRAWQQIDEEVEDGGVDGHPDDWDDLVDQAQAYDGDNHYFALMGSDFEPMRNFAMFLWQSGGQLLTDDYSEPAFHNEEGVQALEFYADLYQEYDVMPSETVEWAAADINGAFAGRQMASTVDALGTVGAYEDEDGQSLDDLSISAPPVGPDGDGGTFFGMELLGIHPWTDEPEAAAQWIDYLLRAEPNAEISSTIGFLPTNPDGFDTEYFDHDLYEAFNEDVFPVAQTYPQVLGWGEIEGELNRAVAEVIQNAVTGDLEEGDVEDVLDDAAEVAHQTL</sequence>
<dbReference type="SUPFAM" id="SSF53850">
    <property type="entry name" value="Periplasmic binding protein-like II"/>
    <property type="match status" value="1"/>
</dbReference>
<dbReference type="GO" id="GO:0042956">
    <property type="term" value="P:maltodextrin transmembrane transport"/>
    <property type="evidence" value="ECO:0007669"/>
    <property type="project" value="TreeGrafter"/>
</dbReference>
<evidence type="ECO:0000313" key="4">
    <source>
        <dbReference type="EMBL" id="RQG99225.1"/>
    </source>
</evidence>
<comment type="caution">
    <text evidence="4">The sequence shown here is derived from an EMBL/GenBank/DDBJ whole genome shotgun (WGS) entry which is preliminary data.</text>
</comment>
<accession>A0A3N6PKG4</accession>
<dbReference type="InterPro" id="IPR006059">
    <property type="entry name" value="SBP"/>
</dbReference>
<gene>
    <name evidence="4" type="ORF">EA472_15280</name>
</gene>
<evidence type="ECO:0000313" key="5">
    <source>
        <dbReference type="Proteomes" id="UP000281431"/>
    </source>
</evidence>
<dbReference type="PROSITE" id="PS51257">
    <property type="entry name" value="PROKAR_LIPOPROTEIN"/>
    <property type="match status" value="1"/>
</dbReference>
<name>A0A3N6PKG4_NATCH</name>
<keyword evidence="5" id="KW-1185">Reference proteome</keyword>